<dbReference type="GO" id="GO:0008849">
    <property type="term" value="F:enterochelin esterase activity"/>
    <property type="evidence" value="ECO:0007669"/>
    <property type="project" value="InterPro"/>
</dbReference>
<evidence type="ECO:0000256" key="4">
    <source>
        <dbReference type="ARBA" id="ARBA00024201"/>
    </source>
</evidence>
<dbReference type="GO" id="GO:0006826">
    <property type="term" value="P:iron ion transport"/>
    <property type="evidence" value="ECO:0007669"/>
    <property type="project" value="InterPro"/>
</dbReference>
<dbReference type="Pfam" id="PF11806">
    <property type="entry name" value="Enterochelin_N"/>
    <property type="match status" value="1"/>
</dbReference>
<name>A0A7W5A409_9ACTN</name>
<protein>
    <submittedName>
        <fullName evidence="6">Enterochelin esterase family protein</fullName>
    </submittedName>
</protein>
<dbReference type="Gene3D" id="2.60.40.10">
    <property type="entry name" value="Immunoglobulins"/>
    <property type="match status" value="1"/>
</dbReference>
<feature type="domain" description="Enterochelin esterase N-terminal" evidence="5">
    <location>
        <begin position="60"/>
        <end position="172"/>
    </location>
</feature>
<dbReference type="Proteomes" id="UP000577707">
    <property type="component" value="Unassembled WGS sequence"/>
</dbReference>
<evidence type="ECO:0000256" key="2">
    <source>
        <dbReference type="ARBA" id="ARBA00022490"/>
    </source>
</evidence>
<reference evidence="6 7" key="1">
    <citation type="submission" date="2020-08" db="EMBL/GenBank/DDBJ databases">
        <title>Genomic Encyclopedia of Type Strains, Phase III (KMG-III): the genomes of soil and plant-associated and newly described type strains.</title>
        <authorList>
            <person name="Whitman W."/>
        </authorList>
    </citation>
    <scope>NUCLEOTIDE SEQUENCE [LARGE SCALE GENOMIC DNA]</scope>
    <source>
        <strain evidence="6 7">CECT 3302</strain>
    </source>
</reference>
<dbReference type="GO" id="GO:0005506">
    <property type="term" value="F:iron ion binding"/>
    <property type="evidence" value="ECO:0007669"/>
    <property type="project" value="InterPro"/>
</dbReference>
<dbReference type="InterPro" id="IPR013783">
    <property type="entry name" value="Ig-like_fold"/>
</dbReference>
<dbReference type="SUPFAM" id="SSF81296">
    <property type="entry name" value="E set domains"/>
    <property type="match status" value="1"/>
</dbReference>
<accession>A0A7W5A409</accession>
<comment type="caution">
    <text evidence="6">The sequence shown here is derived from an EMBL/GenBank/DDBJ whole genome shotgun (WGS) entry which is preliminary data.</text>
</comment>
<keyword evidence="3" id="KW-0378">Hydrolase</keyword>
<dbReference type="InterPro" id="IPR050583">
    <property type="entry name" value="Mycobacterial_A85_antigen"/>
</dbReference>
<sequence>MSTQLRRPTAARPNPSARTRSAIIDRLSPEDIEMFWDQIATSLPLVEETGAGGADDEVVVTFCWRDDEAEEVLLFANRLSDERHLAETMLERKEGTDLWHASFLMKADWRASYAFLCKHPGEPAPWESEGQVELRAVLHRGYLDPLNSDWCHNRQGIKQSVVSLPDAPLQPWLYRRDDVVAGTVTLETGPDGRDVWLYDPAGAGLNVDLPLVVALDGEIWTDHHSLPTTLDNLIADGHLRHVRCVLPASGGRDKRWEELAGGEGADYIVNQLLPWVRERRAVTAETYVVGQSLGGVTALRAGLTYPEHIHGVASQSASLWLDDLADAVTPEAKTRVHLAHGTQEWVLDELHHDLVDRLRAAGIDVTSAEHNGGHDYAWWRSAVADGLRALLPPE</sequence>
<evidence type="ECO:0000256" key="1">
    <source>
        <dbReference type="ARBA" id="ARBA00004496"/>
    </source>
</evidence>
<evidence type="ECO:0000313" key="6">
    <source>
        <dbReference type="EMBL" id="MBB3088859.1"/>
    </source>
</evidence>
<dbReference type="InterPro" id="IPR014756">
    <property type="entry name" value="Ig_E-set"/>
</dbReference>
<dbReference type="AlphaFoldDB" id="A0A7W5A409"/>
<dbReference type="EMBL" id="JACHXG010000003">
    <property type="protein sequence ID" value="MBB3088859.1"/>
    <property type="molecule type" value="Genomic_DNA"/>
</dbReference>
<dbReference type="InterPro" id="IPR000801">
    <property type="entry name" value="Esterase-like"/>
</dbReference>
<keyword evidence="7" id="KW-1185">Reference proteome</keyword>
<dbReference type="Pfam" id="PF00756">
    <property type="entry name" value="Esterase"/>
    <property type="match status" value="1"/>
</dbReference>
<evidence type="ECO:0000256" key="3">
    <source>
        <dbReference type="ARBA" id="ARBA00022801"/>
    </source>
</evidence>
<comment type="similarity">
    <text evidence="4">Belongs to the Fes family.</text>
</comment>
<dbReference type="RefSeq" id="WP_183544342.1">
    <property type="nucleotide sequence ID" value="NZ_BMQT01000003.1"/>
</dbReference>
<dbReference type="PANTHER" id="PTHR48098">
    <property type="entry name" value="ENTEROCHELIN ESTERASE-RELATED"/>
    <property type="match status" value="1"/>
</dbReference>
<dbReference type="SUPFAM" id="SSF53474">
    <property type="entry name" value="alpha/beta-Hydrolases"/>
    <property type="match status" value="1"/>
</dbReference>
<proteinExistence type="inferred from homology"/>
<dbReference type="InterPro" id="IPR021764">
    <property type="entry name" value="Enterochelin_esterase_N"/>
</dbReference>
<keyword evidence="2" id="KW-0963">Cytoplasm</keyword>
<gene>
    <name evidence="6" type="ORF">FHS12_001800</name>
</gene>
<dbReference type="GO" id="GO:0005975">
    <property type="term" value="P:carbohydrate metabolic process"/>
    <property type="evidence" value="ECO:0007669"/>
    <property type="project" value="UniProtKB-ARBA"/>
</dbReference>
<evidence type="ECO:0000313" key="7">
    <source>
        <dbReference type="Proteomes" id="UP000577707"/>
    </source>
</evidence>
<dbReference type="PANTHER" id="PTHR48098:SF3">
    <property type="entry name" value="IRON(III) ENTEROBACTIN ESTERASE"/>
    <property type="match status" value="1"/>
</dbReference>
<dbReference type="Gene3D" id="3.40.50.1820">
    <property type="entry name" value="alpha/beta hydrolase"/>
    <property type="match status" value="1"/>
</dbReference>
<dbReference type="InterPro" id="IPR029058">
    <property type="entry name" value="AB_hydrolase_fold"/>
</dbReference>
<dbReference type="GO" id="GO:0005737">
    <property type="term" value="C:cytoplasm"/>
    <property type="evidence" value="ECO:0007669"/>
    <property type="project" value="UniProtKB-SubCell"/>
</dbReference>
<organism evidence="6 7">
    <name type="scientific">Nocardioides albus</name>
    <dbReference type="NCBI Taxonomy" id="1841"/>
    <lineage>
        <taxon>Bacteria</taxon>
        <taxon>Bacillati</taxon>
        <taxon>Actinomycetota</taxon>
        <taxon>Actinomycetes</taxon>
        <taxon>Propionibacteriales</taxon>
        <taxon>Nocardioidaceae</taxon>
        <taxon>Nocardioides</taxon>
    </lineage>
</organism>
<comment type="subcellular location">
    <subcellularLocation>
        <location evidence="1">Cytoplasm</location>
    </subcellularLocation>
</comment>
<evidence type="ECO:0000259" key="5">
    <source>
        <dbReference type="Pfam" id="PF11806"/>
    </source>
</evidence>